<dbReference type="Proteomes" id="UP001163255">
    <property type="component" value="Chromosome"/>
</dbReference>
<sequence>MQKSIHGHKVLKLIREHNQPVSKSELLTTMVQHFGSESRFHTCSAKELNAEQLVELFLDKGKLSLKNEEIHFVGCQCNH</sequence>
<evidence type="ECO:0000313" key="2">
    <source>
        <dbReference type="Proteomes" id="UP001163255"/>
    </source>
</evidence>
<dbReference type="Pfam" id="PF10678">
    <property type="entry name" value="DUF2492"/>
    <property type="match status" value="1"/>
</dbReference>
<dbReference type="NCBIfam" id="TIGR03853">
    <property type="entry name" value="matur_matur"/>
    <property type="match status" value="1"/>
</dbReference>
<proteinExistence type="predicted"/>
<dbReference type="RefSeq" id="WP_262597744.1">
    <property type="nucleotide sequence ID" value="NZ_CP103300.1"/>
</dbReference>
<keyword evidence="2" id="KW-1185">Reference proteome</keyword>
<accession>A0ABY6GTB5</accession>
<reference evidence="1" key="1">
    <citation type="submission" date="2022-10" db="EMBL/GenBank/DDBJ databases">
        <title>Completed Genome Sequence of two octocoral isolated bacterium, Endozoicomonas euniceicola EF212T and Endozoicomonas gorgoniicola PS125T.</title>
        <authorList>
            <person name="Chiou Y.-J."/>
            <person name="Chen Y.-H."/>
        </authorList>
    </citation>
    <scope>NUCLEOTIDE SEQUENCE</scope>
    <source>
        <strain evidence="1">EF212</strain>
    </source>
</reference>
<evidence type="ECO:0000313" key="1">
    <source>
        <dbReference type="EMBL" id="UYM15624.1"/>
    </source>
</evidence>
<name>A0ABY6GTB5_9GAMM</name>
<protein>
    <submittedName>
        <fullName evidence="1">YecH family protein</fullName>
    </submittedName>
</protein>
<dbReference type="InterPro" id="IPR019620">
    <property type="entry name" value="Metal-bd_prot_put"/>
</dbReference>
<dbReference type="EMBL" id="CP103300">
    <property type="protein sequence ID" value="UYM15624.1"/>
    <property type="molecule type" value="Genomic_DNA"/>
</dbReference>
<gene>
    <name evidence="1" type="ORF">NX720_22775</name>
</gene>
<organism evidence="1 2">
    <name type="scientific">Endozoicomonas euniceicola</name>
    <dbReference type="NCBI Taxonomy" id="1234143"/>
    <lineage>
        <taxon>Bacteria</taxon>
        <taxon>Pseudomonadati</taxon>
        <taxon>Pseudomonadota</taxon>
        <taxon>Gammaproteobacteria</taxon>
        <taxon>Oceanospirillales</taxon>
        <taxon>Endozoicomonadaceae</taxon>
        <taxon>Endozoicomonas</taxon>
    </lineage>
</organism>